<gene>
    <name evidence="3" type="ORF">HAHE_31920</name>
</gene>
<dbReference type="InterPro" id="IPR013783">
    <property type="entry name" value="Ig-like_fold"/>
</dbReference>
<dbReference type="SMART" id="SM00060">
    <property type="entry name" value="FN3"/>
    <property type="match status" value="1"/>
</dbReference>
<dbReference type="EMBL" id="AP024702">
    <property type="protein sequence ID" value="BCX49284.1"/>
    <property type="molecule type" value="Genomic_DNA"/>
</dbReference>
<evidence type="ECO:0000313" key="4">
    <source>
        <dbReference type="Proteomes" id="UP001374893"/>
    </source>
</evidence>
<feature type="domain" description="Fibronectin type-III" evidence="2">
    <location>
        <begin position="611"/>
        <end position="701"/>
    </location>
</feature>
<evidence type="ECO:0000313" key="3">
    <source>
        <dbReference type="EMBL" id="BCX49284.1"/>
    </source>
</evidence>
<dbReference type="Proteomes" id="UP001374893">
    <property type="component" value="Chromosome"/>
</dbReference>
<dbReference type="InterPro" id="IPR003961">
    <property type="entry name" value="FN3_dom"/>
</dbReference>
<dbReference type="InterPro" id="IPR036116">
    <property type="entry name" value="FN3_sf"/>
</dbReference>
<proteinExistence type="predicted"/>
<evidence type="ECO:0000256" key="1">
    <source>
        <dbReference type="SAM" id="SignalP"/>
    </source>
</evidence>
<keyword evidence="4" id="KW-1185">Reference proteome</keyword>
<name>A0ABM7RHF0_9BACT</name>
<accession>A0ABM7RHF0</accession>
<dbReference type="CDD" id="cd00063">
    <property type="entry name" value="FN3"/>
    <property type="match status" value="1"/>
</dbReference>
<dbReference type="PROSITE" id="PS50853">
    <property type="entry name" value="FN3"/>
    <property type="match status" value="1"/>
</dbReference>
<dbReference type="Gene3D" id="2.60.40.10">
    <property type="entry name" value="Immunoglobulins"/>
    <property type="match status" value="1"/>
</dbReference>
<feature type="chain" id="PRO_5046844699" evidence="1">
    <location>
        <begin position="20"/>
        <end position="1948"/>
    </location>
</feature>
<feature type="signal peptide" evidence="1">
    <location>
        <begin position="1"/>
        <end position="19"/>
    </location>
</feature>
<dbReference type="SUPFAM" id="SSF49265">
    <property type="entry name" value="Fibronectin type III"/>
    <property type="match status" value="1"/>
</dbReference>
<organism evidence="3 4">
    <name type="scientific">Haloferula helveola</name>
    <dbReference type="NCBI Taxonomy" id="490095"/>
    <lineage>
        <taxon>Bacteria</taxon>
        <taxon>Pseudomonadati</taxon>
        <taxon>Verrucomicrobiota</taxon>
        <taxon>Verrucomicrobiia</taxon>
        <taxon>Verrucomicrobiales</taxon>
        <taxon>Verrucomicrobiaceae</taxon>
        <taxon>Haloferula</taxon>
    </lineage>
</organism>
<reference evidence="3 4" key="1">
    <citation type="submission" date="2021-06" db="EMBL/GenBank/DDBJ databases">
        <title>Complete genome of Haloferula helveola possessing various polysaccharide degrading enzymes.</title>
        <authorList>
            <person name="Takami H."/>
            <person name="Huang C."/>
            <person name="Hamasaki K."/>
        </authorList>
    </citation>
    <scope>NUCLEOTIDE SEQUENCE [LARGE SCALE GENOMIC DNA]</scope>
    <source>
        <strain evidence="3 4">CN-1</strain>
    </source>
</reference>
<protein>
    <submittedName>
        <fullName evidence="3">Fibronectin type III domain-containing protein</fullName>
    </submittedName>
</protein>
<evidence type="ECO:0000259" key="2">
    <source>
        <dbReference type="PROSITE" id="PS50853"/>
    </source>
</evidence>
<keyword evidence="1" id="KW-0732">Signal</keyword>
<sequence length="1948" mass="212060">MRRFPYQLMLRPLSSIVFACCLAFLNGQSVASDFVELDNRVFVRHSTGIAEFVGTGSGFDRTIRSPAAERFATDGIQIFRLNGDTVTSSTVGGSATPLWIDPAGASDIFLFGRELFVIRNGSPILRLDRFSGANLGTIDGIADGSAYIWKRSERSNRLIGIRSTGSGIELISLQAGDSPQILSLATTSFQRGVSGSLWLQPDPGGTRAWLPDGSLRLLDDGSVVADLGSTIAAAAHLTAGSSIVAQGLRLRHYDHDGTLLATYNTTRSSSHVSFQRNAVLAIGGNAQGQRRAINEAPFATRPVILPPHVGRPESLLGYQMLKDGRVLIGNASREWAHLFDLDSGLFGDPFPIPRAGNVDAQPGLARVAWSSHVTASNPVFADFTAFPAWEGSPLGGGPSSSTDQRLVTDRDLILRRRESGSTTNVAFNFATGSQGGTVPSELMGASPAVWDETSSSVVYNDSESRVRRYQYLGNNLVAVATDEPENGAAVTSSFSAASDGGHFLAMDDCIQITEVFRERFDLETEVLDATWIGSLLFTIRPGLPGTAFIERRELGHLMPSTRIELPLEPIAIRNHQGEVVAIGRDTTGNLHFTRLLEDLTPVEESPRPAATPTGIAVDALTDKVVRLRWTPPSTAFSEALLTEWRALGSSAWQTGGIAPPEATTSTVLGLSAGTSYEVRVRSICEYHESVSDPVTFTTLGSSSDYTSEALYPRIRLDESGAVVIRWDDLFNAESGYRLDIERTDGGSSEQVLLPENSEEFVHTAADPAFSYDYTLRVLRIGAPVAASPPVRFSPGGLADTGRQIRTKVGAGSLGLHQLSIINPPEPDWDYLFIERSDDDGVTWQRLRELDAGARAFVDYSAPAGIRVLYRVNLGTPAGEIIGQTNYAHGTRFDSKEASDWYARHDDVIYLLRHDTGEVDRYDLILESWLPPIQTGLYHLTRRIDVSDAGIFVATNKNVFRLTPGGPKPFEGIASNTRDYITATPFFWAQGDWIHVVVPPELVSRKIPTGETSLQWLTMACATPDVETGLLYAFSGDDISSYREEPEGTFTTVQVERTPIQNLGAEIRHWRNAGMLLSGEGPVFGQTNFELPIGGLAPWFDGGLVVDERFLVRDESQIRIIDTQLDVVASTPVSPREHVVSASKGKVHVVGRSLERDPFWTVREVSASAIDCFPFRPSGFPVAVGTPRLGHFEPDGTFWAVHAEQGLIARHSSPDSVPEVIDLGGVVLDALVTPDGAYLCTLLAGPGIERRIRIDPIGDGLEPAFEFPVAPGGEGLAVEPGRLIVITPSGTQAYGFDGVSLGPTVQPGLRTGTFDPETGIPIQLGFGGNDSSGWTLSIGSNFVEELGRHSPLTRPLVIPDPESPWIFSWPGGARSVDAPSSAAHISCINPVAGCWLDETLVLIDRISSRESWLLCFDPSTGAELRRRRIPEKSHAVSSLPDGTLQLAQREIPGYHSPLGFDAALGLIDLGLQRPPGPRWREEHLVAVEGGSLEIYPLVVGDGPESFAWKHDGLVLPDQTGPVLRLSDLSVFDNGKYSLTVTSGGTSRSGGDYRVEVRPTSDISSRVGNLLTVSEDQLVEFDSSGVLAQHSTLPVTLESEASVTMDALGRIHLSHTDPILLRPIVDSFDPQTDSWTRRILPQSTRDHSLTGSHAAGEQLRCQDLRWNLANGLLTRTDSSVIRSFGPDVATDRRLETFDGIPITVYPVEPNLLSNGWWAKSLYLSSTGRSGGVFTDIRTGRVSFKESPHESRNPGLPTGPNQILFPSVEGVLEFDTTTNIWTELPFPTAHRLHRIGGDYTSTLPDHSYSQATAYYLGRSVFNLQDKYDRSWFQLQNLSYPVFVLPDEAHPDGGTFWDHGTSPYSLPGDNPPLTPYREGNILRFQFIAPADSNGNPASDFQFSSDLSSWATRLPPNVSVSYEWPYWQIRMRTDSPGIPQTFFRISHPESPFD</sequence>